<reference evidence="1 2" key="1">
    <citation type="journal article" date="2020" name="Cell">
        <title>Large-Scale Comparative Analyses of Tick Genomes Elucidate Their Genetic Diversity and Vector Capacities.</title>
        <authorList>
            <consortium name="Tick Genome and Microbiome Consortium (TIGMIC)"/>
            <person name="Jia N."/>
            <person name="Wang J."/>
            <person name="Shi W."/>
            <person name="Du L."/>
            <person name="Sun Y."/>
            <person name="Zhan W."/>
            <person name="Jiang J.F."/>
            <person name="Wang Q."/>
            <person name="Zhang B."/>
            <person name="Ji P."/>
            <person name="Bell-Sakyi L."/>
            <person name="Cui X.M."/>
            <person name="Yuan T.T."/>
            <person name="Jiang B.G."/>
            <person name="Yang W.F."/>
            <person name="Lam T.T."/>
            <person name="Chang Q.C."/>
            <person name="Ding S.J."/>
            <person name="Wang X.J."/>
            <person name="Zhu J.G."/>
            <person name="Ruan X.D."/>
            <person name="Zhao L."/>
            <person name="Wei J.T."/>
            <person name="Ye R.Z."/>
            <person name="Que T.C."/>
            <person name="Du C.H."/>
            <person name="Zhou Y.H."/>
            <person name="Cheng J.X."/>
            <person name="Dai P.F."/>
            <person name="Guo W.B."/>
            <person name="Han X.H."/>
            <person name="Huang E.J."/>
            <person name="Li L.F."/>
            <person name="Wei W."/>
            <person name="Gao Y.C."/>
            <person name="Liu J.Z."/>
            <person name="Shao H.Z."/>
            <person name="Wang X."/>
            <person name="Wang C.C."/>
            <person name="Yang T.C."/>
            <person name="Huo Q.B."/>
            <person name="Li W."/>
            <person name="Chen H.Y."/>
            <person name="Chen S.E."/>
            <person name="Zhou L.G."/>
            <person name="Ni X.B."/>
            <person name="Tian J.H."/>
            <person name="Sheng Y."/>
            <person name="Liu T."/>
            <person name="Pan Y.S."/>
            <person name="Xia L.Y."/>
            <person name="Li J."/>
            <person name="Zhao F."/>
            <person name="Cao W.C."/>
        </authorList>
    </citation>
    <scope>NUCLEOTIDE SEQUENCE [LARGE SCALE GENOMIC DNA]</scope>
    <source>
        <strain evidence="1">Iper-2018</strain>
    </source>
</reference>
<sequence length="102" mass="11727">MQELPSTPKQELLEIDLVTTSRERAALTRREEEADHTGVTKQQQQQERRNESSAPNKYPVTTPQTVVNFVRGAHRRLQLTAGSQVTELQLTNREKMQFPMPL</sequence>
<gene>
    <name evidence="1" type="ORF">HPB47_003126</name>
</gene>
<comment type="caution">
    <text evidence="1">The sequence shown here is derived from an EMBL/GenBank/DDBJ whole genome shotgun (WGS) entry which is preliminary data.</text>
</comment>
<proteinExistence type="predicted"/>
<evidence type="ECO:0000313" key="1">
    <source>
        <dbReference type="EMBL" id="KAG0420964.1"/>
    </source>
</evidence>
<dbReference type="Proteomes" id="UP000805193">
    <property type="component" value="Unassembled WGS sequence"/>
</dbReference>
<name>A0AC60PKF8_IXOPE</name>
<keyword evidence="2" id="KW-1185">Reference proteome</keyword>
<accession>A0AC60PKF8</accession>
<dbReference type="EMBL" id="JABSTQ010010448">
    <property type="protein sequence ID" value="KAG0420964.1"/>
    <property type="molecule type" value="Genomic_DNA"/>
</dbReference>
<evidence type="ECO:0000313" key="2">
    <source>
        <dbReference type="Proteomes" id="UP000805193"/>
    </source>
</evidence>
<organism evidence="1 2">
    <name type="scientific">Ixodes persulcatus</name>
    <name type="common">Taiga tick</name>
    <dbReference type="NCBI Taxonomy" id="34615"/>
    <lineage>
        <taxon>Eukaryota</taxon>
        <taxon>Metazoa</taxon>
        <taxon>Ecdysozoa</taxon>
        <taxon>Arthropoda</taxon>
        <taxon>Chelicerata</taxon>
        <taxon>Arachnida</taxon>
        <taxon>Acari</taxon>
        <taxon>Parasitiformes</taxon>
        <taxon>Ixodida</taxon>
        <taxon>Ixodoidea</taxon>
        <taxon>Ixodidae</taxon>
        <taxon>Ixodinae</taxon>
        <taxon>Ixodes</taxon>
    </lineage>
</organism>
<protein>
    <submittedName>
        <fullName evidence="1">Uncharacterized protein</fullName>
    </submittedName>
</protein>